<proteinExistence type="predicted"/>
<protein>
    <recommendedName>
        <fullName evidence="3">DUF2867 domain-containing protein</fullName>
    </recommendedName>
</protein>
<reference evidence="1 2" key="1">
    <citation type="submission" date="2016-01" db="EMBL/GenBank/DDBJ databases">
        <title>The new phylogeny of the genus Mycobacterium.</title>
        <authorList>
            <person name="Tarcisio F."/>
            <person name="Conor M."/>
            <person name="Antonella G."/>
            <person name="Elisabetta G."/>
            <person name="Giulia F.S."/>
            <person name="Sara T."/>
            <person name="Anna F."/>
            <person name="Clotilde B."/>
            <person name="Roberto B."/>
            <person name="Veronica D.S."/>
            <person name="Fabio R."/>
            <person name="Monica P."/>
            <person name="Olivier J."/>
            <person name="Enrico T."/>
            <person name="Nicola S."/>
        </authorList>
    </citation>
    <scope>NUCLEOTIDE SEQUENCE [LARGE SCALE GENOMIC DNA]</scope>
    <source>
        <strain evidence="1 2">DSM 45166</strain>
    </source>
</reference>
<dbReference type="EMBL" id="LQPE01000143">
    <property type="protein sequence ID" value="ORW00951.1"/>
    <property type="molecule type" value="Genomic_DNA"/>
</dbReference>
<evidence type="ECO:0008006" key="3">
    <source>
        <dbReference type="Google" id="ProtNLM"/>
    </source>
</evidence>
<dbReference type="OrthoDB" id="164904at2"/>
<evidence type="ECO:0000313" key="2">
    <source>
        <dbReference type="Proteomes" id="UP000193487"/>
    </source>
</evidence>
<comment type="caution">
    <text evidence="1">The sequence shown here is derived from an EMBL/GenBank/DDBJ whole genome shotgun (WGS) entry which is preliminary data.</text>
</comment>
<dbReference type="AlphaFoldDB" id="A0A1X1XQ95"/>
<organism evidence="1 2">
    <name type="scientific">Mycobacterium kyorinense</name>
    <dbReference type="NCBI Taxonomy" id="487514"/>
    <lineage>
        <taxon>Bacteria</taxon>
        <taxon>Bacillati</taxon>
        <taxon>Actinomycetota</taxon>
        <taxon>Actinomycetes</taxon>
        <taxon>Mycobacteriales</taxon>
        <taxon>Mycobacteriaceae</taxon>
        <taxon>Mycobacterium</taxon>
    </lineage>
</organism>
<gene>
    <name evidence="1" type="ORF">AWC14_09410</name>
</gene>
<name>A0A1X1XQ95_9MYCO</name>
<accession>A0A1X1XQ95</accession>
<sequence>MEQLPYIDEHARSIDASAADTWSALLRVMCRDPNDPSTVPVGFVLAEAMAPRRLALKGRHPFAVYRWIFELDVEGPQRTRVRSQTWAAFPGLHGKIYRALVIGSGAHRVVVRWTLKRIAAAANTDVDYTDTFETPIRDALVEAPGAVRWIHRHVLRFDGWTVVRSEPDELVLAADGPLMRATLTLQRHDGHAALTTRLHYRRKLAARMVWAVVGPVHRVVAPRLLASATVRFDTQPSARRG</sequence>
<dbReference type="Proteomes" id="UP000193487">
    <property type="component" value="Unassembled WGS sequence"/>
</dbReference>
<evidence type="ECO:0000313" key="1">
    <source>
        <dbReference type="EMBL" id="ORW00951.1"/>
    </source>
</evidence>
<dbReference type="SUPFAM" id="SSF55961">
    <property type="entry name" value="Bet v1-like"/>
    <property type="match status" value="1"/>
</dbReference>
<keyword evidence="2" id="KW-1185">Reference proteome</keyword>
<dbReference type="RefSeq" id="WP_045373791.1">
    <property type="nucleotide sequence ID" value="NZ_BBKA01000011.1"/>
</dbReference>